<feature type="transmembrane region" description="Helical" evidence="7">
    <location>
        <begin position="148"/>
        <end position="174"/>
    </location>
</feature>
<dbReference type="GO" id="GO:0055085">
    <property type="term" value="P:transmembrane transport"/>
    <property type="evidence" value="ECO:0007669"/>
    <property type="project" value="InterPro"/>
</dbReference>
<dbReference type="Pfam" id="PF19300">
    <property type="entry name" value="BPD_transp_1_N"/>
    <property type="match status" value="1"/>
</dbReference>
<reference evidence="9 10" key="1">
    <citation type="submission" date="2007-03" db="EMBL/GenBank/DDBJ databases">
        <authorList>
            <person name="Fulton L."/>
            <person name="Clifton S."/>
            <person name="Fulton B."/>
            <person name="Xu J."/>
            <person name="Minx P."/>
            <person name="Pepin K.H."/>
            <person name="Johnson M."/>
            <person name="Thiruvilangam P."/>
            <person name="Bhonagiri V."/>
            <person name="Nash W.E."/>
            <person name="Mardis E.R."/>
            <person name="Wilson R.K."/>
        </authorList>
    </citation>
    <scope>NUCLEOTIDE SEQUENCE [LARGE SCALE GENOMIC DNA]</scope>
    <source>
        <strain evidence="9 10">ATCC 27560</strain>
    </source>
</reference>
<dbReference type="AlphaFoldDB" id="A5Z5Y8"/>
<keyword evidence="6 7" id="KW-0472">Membrane</keyword>
<evidence type="ECO:0000256" key="7">
    <source>
        <dbReference type="RuleBase" id="RU363032"/>
    </source>
</evidence>
<evidence type="ECO:0000256" key="2">
    <source>
        <dbReference type="ARBA" id="ARBA00022448"/>
    </source>
</evidence>
<keyword evidence="4 7" id="KW-0812">Transmembrane</keyword>
<keyword evidence="5 7" id="KW-1133">Transmembrane helix</keyword>
<dbReference type="STRING" id="411463.EUBVEN_01120"/>
<sequence length="334" mass="36732">MCKIKKLYGTNVEREKNMGRYIIKRILWMIPILICVAILVFTMMYFVPGDTAQIVLGSSATPEQLEQYRELHGLNAPYISRLVSYLGSLLHGDFGTSYIYSTSVMSDLLTRFPRTFIIAIGTVIIGVVVGVPFGIWAAIKQDSIADRLILIISLVGASMPSFWLGLMLVILFALKLGWLPPFGIGGAQYYILPIIANGVGGFASNARLARSSMLEVIRSDYVTTARAKGVSERKVILNHALPNALIPIITSAGSCFGFMIGGTMVIESVFSIPGIGMYMTTAISNRDYNAVQGSVIFIAVLFSICMLLVDLLYAFVDPRIKSQYEGQKKRRKKA</sequence>
<accession>A5Z5Y8</accession>
<gene>
    <name evidence="9" type="ORF">EUBVEN_01120</name>
</gene>
<dbReference type="InterPro" id="IPR000515">
    <property type="entry name" value="MetI-like"/>
</dbReference>
<keyword evidence="2 7" id="KW-0813">Transport</keyword>
<keyword evidence="3" id="KW-1003">Cell membrane</keyword>
<comment type="subcellular location">
    <subcellularLocation>
        <location evidence="1 7">Cell membrane</location>
        <topology evidence="1 7">Multi-pass membrane protein</topology>
    </subcellularLocation>
</comment>
<feature type="transmembrane region" description="Helical" evidence="7">
    <location>
        <begin position="26"/>
        <end position="47"/>
    </location>
</feature>
<dbReference type="Gene3D" id="1.10.3720.10">
    <property type="entry name" value="MetI-like"/>
    <property type="match status" value="1"/>
</dbReference>
<feature type="transmembrane region" description="Helical" evidence="7">
    <location>
        <begin position="244"/>
        <end position="270"/>
    </location>
</feature>
<dbReference type="InterPro" id="IPR035906">
    <property type="entry name" value="MetI-like_sf"/>
</dbReference>
<evidence type="ECO:0000256" key="1">
    <source>
        <dbReference type="ARBA" id="ARBA00004651"/>
    </source>
</evidence>
<dbReference type="eggNOG" id="COG0601">
    <property type="taxonomic scope" value="Bacteria"/>
</dbReference>
<dbReference type="Pfam" id="PF00528">
    <property type="entry name" value="BPD_transp_1"/>
    <property type="match status" value="1"/>
</dbReference>
<dbReference type="SUPFAM" id="SSF161098">
    <property type="entry name" value="MetI-like"/>
    <property type="match status" value="1"/>
</dbReference>
<feature type="transmembrane region" description="Helical" evidence="7">
    <location>
        <begin position="186"/>
        <end position="204"/>
    </location>
</feature>
<dbReference type="CDD" id="cd06261">
    <property type="entry name" value="TM_PBP2"/>
    <property type="match status" value="1"/>
</dbReference>
<feature type="domain" description="ABC transmembrane type-1" evidence="8">
    <location>
        <begin position="112"/>
        <end position="313"/>
    </location>
</feature>
<dbReference type="PANTHER" id="PTHR43163:SF6">
    <property type="entry name" value="DIPEPTIDE TRANSPORT SYSTEM PERMEASE PROTEIN DPPB-RELATED"/>
    <property type="match status" value="1"/>
</dbReference>
<dbReference type="PROSITE" id="PS50928">
    <property type="entry name" value="ABC_TM1"/>
    <property type="match status" value="1"/>
</dbReference>
<evidence type="ECO:0000256" key="6">
    <source>
        <dbReference type="ARBA" id="ARBA00023136"/>
    </source>
</evidence>
<feature type="transmembrane region" description="Helical" evidence="7">
    <location>
        <begin position="115"/>
        <end position="136"/>
    </location>
</feature>
<evidence type="ECO:0000313" key="9">
    <source>
        <dbReference type="EMBL" id="EDM51555.1"/>
    </source>
</evidence>
<dbReference type="InterPro" id="IPR045621">
    <property type="entry name" value="BPD_transp_1_N"/>
</dbReference>
<comment type="caution">
    <text evidence="9">The sequence shown here is derived from an EMBL/GenBank/DDBJ whole genome shotgun (WGS) entry which is preliminary data.</text>
</comment>
<dbReference type="PANTHER" id="PTHR43163">
    <property type="entry name" value="DIPEPTIDE TRANSPORT SYSTEM PERMEASE PROTEIN DPPB-RELATED"/>
    <property type="match status" value="1"/>
</dbReference>
<comment type="similarity">
    <text evidence="7">Belongs to the binding-protein-dependent transport system permease family.</text>
</comment>
<evidence type="ECO:0000256" key="4">
    <source>
        <dbReference type="ARBA" id="ARBA00022692"/>
    </source>
</evidence>
<name>A5Z5Y8_9FIRM</name>
<organism evidence="9 10">
    <name type="scientific">Eubacterium ventriosum ATCC 27560</name>
    <dbReference type="NCBI Taxonomy" id="411463"/>
    <lineage>
        <taxon>Bacteria</taxon>
        <taxon>Bacillati</taxon>
        <taxon>Bacillota</taxon>
        <taxon>Clostridia</taxon>
        <taxon>Eubacteriales</taxon>
        <taxon>Eubacteriaceae</taxon>
        <taxon>Eubacterium</taxon>
    </lineage>
</organism>
<evidence type="ECO:0000256" key="3">
    <source>
        <dbReference type="ARBA" id="ARBA00022475"/>
    </source>
</evidence>
<reference evidence="9 10" key="2">
    <citation type="submission" date="2007-04" db="EMBL/GenBank/DDBJ databases">
        <title>Draft genome sequence of Eubacterium ventriosum (ATCC 27560).</title>
        <authorList>
            <person name="Sudarsanam P."/>
            <person name="Ley R."/>
            <person name="Guruge J."/>
            <person name="Turnbaugh P.J."/>
            <person name="Mahowald M."/>
            <person name="Liep D."/>
            <person name="Gordon J."/>
        </authorList>
    </citation>
    <scope>NUCLEOTIDE SEQUENCE [LARGE SCALE GENOMIC DNA]</scope>
    <source>
        <strain evidence="9 10">ATCC 27560</strain>
    </source>
</reference>
<evidence type="ECO:0000313" key="10">
    <source>
        <dbReference type="Proteomes" id="UP000006000"/>
    </source>
</evidence>
<dbReference type="HOGENOM" id="CLU_036879_0_2_9"/>
<dbReference type="GO" id="GO:0005886">
    <property type="term" value="C:plasma membrane"/>
    <property type="evidence" value="ECO:0007669"/>
    <property type="project" value="UniProtKB-SubCell"/>
</dbReference>
<dbReference type="EMBL" id="AAVL02000032">
    <property type="protein sequence ID" value="EDM51555.1"/>
    <property type="molecule type" value="Genomic_DNA"/>
</dbReference>
<protein>
    <submittedName>
        <fullName evidence="9">ABC transporter, permease protein</fullName>
    </submittedName>
</protein>
<evidence type="ECO:0000259" key="8">
    <source>
        <dbReference type="PROSITE" id="PS50928"/>
    </source>
</evidence>
<feature type="transmembrane region" description="Helical" evidence="7">
    <location>
        <begin position="290"/>
        <end position="316"/>
    </location>
</feature>
<proteinExistence type="inferred from homology"/>
<evidence type="ECO:0000256" key="5">
    <source>
        <dbReference type="ARBA" id="ARBA00022989"/>
    </source>
</evidence>
<dbReference type="Proteomes" id="UP000006000">
    <property type="component" value="Unassembled WGS sequence"/>
</dbReference>